<name>A0A3G2R2U3_9FIRM</name>
<protein>
    <submittedName>
        <fullName evidence="4">RNA-binding protein</fullName>
    </submittedName>
</protein>
<evidence type="ECO:0000313" key="4">
    <source>
        <dbReference type="EMBL" id="AYO29438.1"/>
    </source>
</evidence>
<accession>A0A3G2R2U3</accession>
<organism evidence="4 5">
    <name type="scientific">Biomaibacter acetigenes</name>
    <dbReference type="NCBI Taxonomy" id="2316383"/>
    <lineage>
        <taxon>Bacteria</taxon>
        <taxon>Bacillati</taxon>
        <taxon>Bacillota</taxon>
        <taxon>Clostridia</taxon>
        <taxon>Thermosediminibacterales</taxon>
        <taxon>Tepidanaerobacteraceae</taxon>
        <taxon>Biomaibacter</taxon>
    </lineage>
</organism>
<evidence type="ECO:0000256" key="1">
    <source>
        <dbReference type="ARBA" id="ARBA00022980"/>
    </source>
</evidence>
<dbReference type="SUPFAM" id="SSF50104">
    <property type="entry name" value="Translation proteins SH3-like domain"/>
    <property type="match status" value="1"/>
</dbReference>
<evidence type="ECO:0000256" key="3">
    <source>
        <dbReference type="SAM" id="Coils"/>
    </source>
</evidence>
<dbReference type="InterPro" id="IPR014722">
    <property type="entry name" value="Rib_uL2_dom2"/>
</dbReference>
<dbReference type="Proteomes" id="UP000280960">
    <property type="component" value="Chromosome"/>
</dbReference>
<keyword evidence="3" id="KW-0175">Coiled coil</keyword>
<evidence type="ECO:0000256" key="2">
    <source>
        <dbReference type="ARBA" id="ARBA00023274"/>
    </source>
</evidence>
<dbReference type="RefSeq" id="WP_120768151.1">
    <property type="nucleotide sequence ID" value="NZ_CP033169.1"/>
</dbReference>
<feature type="coiled-coil region" evidence="3">
    <location>
        <begin position="65"/>
        <end position="92"/>
    </location>
</feature>
<proteinExistence type="predicted"/>
<dbReference type="InterPro" id="IPR008991">
    <property type="entry name" value="Translation_prot_SH3-like_sf"/>
</dbReference>
<keyword evidence="1" id="KW-0689">Ribosomal protein</keyword>
<keyword evidence="5" id="KW-1185">Reference proteome</keyword>
<dbReference type="InterPro" id="IPR041985">
    <property type="entry name" value="Ribosomal_eL14_KOW"/>
</dbReference>
<keyword evidence="2" id="KW-0687">Ribonucleoprotein</keyword>
<evidence type="ECO:0000313" key="5">
    <source>
        <dbReference type="Proteomes" id="UP000280960"/>
    </source>
</evidence>
<reference evidence="4 5" key="1">
    <citation type="submission" date="2018-10" db="EMBL/GenBank/DDBJ databases">
        <authorList>
            <person name="Zhang X."/>
        </authorList>
    </citation>
    <scope>NUCLEOTIDE SEQUENCE [LARGE SCALE GENOMIC DNA]</scope>
    <source>
        <strain evidence="4 5">SK-G1</strain>
    </source>
</reference>
<dbReference type="CDD" id="cd06088">
    <property type="entry name" value="KOW_RPL14"/>
    <property type="match status" value="1"/>
</dbReference>
<dbReference type="AlphaFoldDB" id="A0A3G2R2U3"/>
<dbReference type="GO" id="GO:1990904">
    <property type="term" value="C:ribonucleoprotein complex"/>
    <property type="evidence" value="ECO:0007669"/>
    <property type="project" value="UniProtKB-KW"/>
</dbReference>
<gene>
    <name evidence="4" type="ORF">D2962_01400</name>
</gene>
<dbReference type="Gene3D" id="2.30.30.30">
    <property type="match status" value="1"/>
</dbReference>
<sequence>MRELSLGQLVLSCAGRDSGRFMIVVKILDSNYVYVADGTLRKVDNPKKKKIKHLKVLNKKSDYIAEKLQNKRKIYNDEIKRALEELVDVNMDETSSQI</sequence>
<dbReference type="EMBL" id="CP033169">
    <property type="protein sequence ID" value="AYO29438.1"/>
    <property type="molecule type" value="Genomic_DNA"/>
</dbReference>
<dbReference type="KEGG" id="bacg:D2962_01400"/>
<dbReference type="GO" id="GO:0005840">
    <property type="term" value="C:ribosome"/>
    <property type="evidence" value="ECO:0007669"/>
    <property type="project" value="UniProtKB-KW"/>
</dbReference>